<evidence type="ECO:0008006" key="3">
    <source>
        <dbReference type="Google" id="ProtNLM"/>
    </source>
</evidence>
<evidence type="ECO:0000313" key="2">
    <source>
        <dbReference type="Proteomes" id="UP001444071"/>
    </source>
</evidence>
<dbReference type="Proteomes" id="UP001444071">
    <property type="component" value="Unassembled WGS sequence"/>
</dbReference>
<evidence type="ECO:0000313" key="1">
    <source>
        <dbReference type="EMBL" id="MEQ2274931.1"/>
    </source>
</evidence>
<protein>
    <recommendedName>
        <fullName evidence="3">LAGLIDADG homing endonuclease</fullName>
    </recommendedName>
</protein>
<comment type="caution">
    <text evidence="1">The sequence shown here is derived from an EMBL/GenBank/DDBJ whole genome shotgun (WGS) entry which is preliminary data.</text>
</comment>
<gene>
    <name evidence="1" type="ORF">XENORESO_015985</name>
</gene>
<name>A0ABV0WZ67_9TELE</name>
<reference evidence="1 2" key="1">
    <citation type="submission" date="2021-06" db="EMBL/GenBank/DDBJ databases">
        <authorList>
            <person name="Palmer J.M."/>
        </authorList>
    </citation>
    <scope>NUCLEOTIDE SEQUENCE [LARGE SCALE GENOMIC DNA]</scope>
    <source>
        <strain evidence="1 2">XR_2019</strain>
        <tissue evidence="1">Muscle</tissue>
    </source>
</reference>
<organism evidence="1 2">
    <name type="scientific">Xenotaenia resolanae</name>
    <dbReference type="NCBI Taxonomy" id="208358"/>
    <lineage>
        <taxon>Eukaryota</taxon>
        <taxon>Metazoa</taxon>
        <taxon>Chordata</taxon>
        <taxon>Craniata</taxon>
        <taxon>Vertebrata</taxon>
        <taxon>Euteleostomi</taxon>
        <taxon>Actinopterygii</taxon>
        <taxon>Neopterygii</taxon>
        <taxon>Teleostei</taxon>
        <taxon>Neoteleostei</taxon>
        <taxon>Acanthomorphata</taxon>
        <taxon>Ovalentaria</taxon>
        <taxon>Atherinomorphae</taxon>
        <taxon>Cyprinodontiformes</taxon>
        <taxon>Goodeidae</taxon>
        <taxon>Xenotaenia</taxon>
    </lineage>
</organism>
<sequence>MNDRPNLIRIIETQNRNTYHWRLMTHTASLCDIMKKSKEINQNFRRKTLDFHLFKLINPNTNSKERSSYLAAQDVDGSQRQTCFCVKFANNPRTEAEDLVKMLAEAGKTVSLSKVK</sequence>
<keyword evidence="2" id="KW-1185">Reference proteome</keyword>
<dbReference type="EMBL" id="JAHRIM010080595">
    <property type="protein sequence ID" value="MEQ2274931.1"/>
    <property type="molecule type" value="Genomic_DNA"/>
</dbReference>
<accession>A0ABV0WZ67</accession>
<proteinExistence type="predicted"/>